<dbReference type="SMART" id="SM00263">
    <property type="entry name" value="LYZ1"/>
    <property type="match status" value="1"/>
</dbReference>
<dbReference type="InterPro" id="IPR000974">
    <property type="entry name" value="Glyco_hydro_22_lys"/>
</dbReference>
<proteinExistence type="inferred from homology"/>
<dbReference type="GO" id="GO:0042742">
    <property type="term" value="P:defense response to bacterium"/>
    <property type="evidence" value="ECO:0007669"/>
    <property type="project" value="UniProtKB-KW"/>
</dbReference>
<feature type="signal peptide" evidence="6">
    <location>
        <begin position="1"/>
        <end position="19"/>
    </location>
</feature>
<evidence type="ECO:0000256" key="6">
    <source>
        <dbReference type="SAM" id="SignalP"/>
    </source>
</evidence>
<keyword evidence="9" id="KW-1185">Reference proteome</keyword>
<comment type="caution">
    <text evidence="8">The sequence shown here is derived from an EMBL/GenBank/DDBJ whole genome shotgun (WGS) entry which is preliminary data.</text>
</comment>
<keyword evidence="3" id="KW-0929">Antimicrobial</keyword>
<dbReference type="PANTHER" id="PTHR11407">
    <property type="entry name" value="LYSOZYME C"/>
    <property type="match status" value="1"/>
</dbReference>
<keyword evidence="6" id="KW-0732">Signal</keyword>
<dbReference type="InterPro" id="IPR036249">
    <property type="entry name" value="Thioredoxin-like_sf"/>
</dbReference>
<comment type="similarity">
    <text evidence="1 5">Belongs to the glycosyl hydrolase 22 family.</text>
</comment>
<dbReference type="AlphaFoldDB" id="A0A8X7XBG3"/>
<evidence type="ECO:0000313" key="9">
    <source>
        <dbReference type="Proteomes" id="UP000886611"/>
    </source>
</evidence>
<feature type="chain" id="PRO_5036492826" description="lysozyme" evidence="6">
    <location>
        <begin position="20"/>
        <end position="222"/>
    </location>
</feature>
<evidence type="ECO:0000256" key="3">
    <source>
        <dbReference type="ARBA" id="ARBA00022638"/>
    </source>
</evidence>
<dbReference type="GO" id="GO:0003796">
    <property type="term" value="F:lysozyme activity"/>
    <property type="evidence" value="ECO:0007669"/>
    <property type="project" value="UniProtKB-EC"/>
</dbReference>
<dbReference type="CDD" id="cd16897">
    <property type="entry name" value="LYZ_C"/>
    <property type="match status" value="1"/>
</dbReference>
<dbReference type="InterPro" id="IPR023346">
    <property type="entry name" value="Lysozyme-like_dom_sf"/>
</dbReference>
<evidence type="ECO:0000256" key="2">
    <source>
        <dbReference type="ARBA" id="ARBA00012732"/>
    </source>
</evidence>
<dbReference type="EC" id="3.2.1.17" evidence="2"/>
<keyword evidence="4" id="KW-1015">Disulfide bond</keyword>
<dbReference type="PANTHER" id="PTHR11407:SF63">
    <property type="entry name" value="LYSOZYME C"/>
    <property type="match status" value="1"/>
</dbReference>
<evidence type="ECO:0000256" key="4">
    <source>
        <dbReference type="ARBA" id="ARBA00023157"/>
    </source>
</evidence>
<dbReference type="SUPFAM" id="SSF52833">
    <property type="entry name" value="Thioredoxin-like"/>
    <property type="match status" value="1"/>
</dbReference>
<dbReference type="PROSITE" id="PS51348">
    <property type="entry name" value="GLYCOSYL_HYDROL_F22_2"/>
    <property type="match status" value="1"/>
</dbReference>
<dbReference type="SUPFAM" id="SSF53955">
    <property type="entry name" value="Lysozyme-like"/>
    <property type="match status" value="1"/>
</dbReference>
<dbReference type="InterPro" id="IPR019799">
    <property type="entry name" value="Glyco_hydro_22_CS"/>
</dbReference>
<dbReference type="FunFam" id="1.10.530.10:FF:000001">
    <property type="entry name" value="Lysozyme C"/>
    <property type="match status" value="1"/>
</dbReference>
<evidence type="ECO:0000313" key="8">
    <source>
        <dbReference type="EMBL" id="KAG2464888.1"/>
    </source>
</evidence>
<accession>A0A8X7XBG3</accession>
<feature type="domain" description="Glycosyl hydrolases family 22 (GH22)" evidence="7">
    <location>
        <begin position="95"/>
        <end position="113"/>
    </location>
</feature>
<feature type="non-terminal residue" evidence="8">
    <location>
        <position position="1"/>
    </location>
</feature>
<evidence type="ECO:0000256" key="1">
    <source>
        <dbReference type="ARBA" id="ARBA00010859"/>
    </source>
</evidence>
<sequence length="222" mass="24856">MTSLLGVTFLALIISPAMGKTFQRCELAKLLKASGMDGYRRVSLPNWVCMASFESRYDTMARNYNRDGSTDYGIFQINSRWWCEDGETPGSKNACKISCNALQNDDITDDIKCAKRVVQDPNGMRACFQSGTPSSRPFKEMWDRFSAKTTGVKVGIVDISENPELSARFLVTKYPAIFHCKNGVCREYQGSLSTNAILDFVQNKKWQKIDSVPDWLGPSSLA</sequence>
<dbReference type="InterPro" id="IPR001916">
    <property type="entry name" value="Glyco_hydro_22"/>
</dbReference>
<evidence type="ECO:0000259" key="7">
    <source>
        <dbReference type="PROSITE" id="PS00128"/>
    </source>
</evidence>
<dbReference type="GO" id="GO:0031640">
    <property type="term" value="P:killing of cells of another organism"/>
    <property type="evidence" value="ECO:0007669"/>
    <property type="project" value="UniProtKB-KW"/>
</dbReference>
<dbReference type="Gene3D" id="1.10.530.10">
    <property type="match status" value="1"/>
</dbReference>
<dbReference type="PRINTS" id="PR00135">
    <property type="entry name" value="LYZLACT"/>
</dbReference>
<dbReference type="PROSITE" id="PS00128">
    <property type="entry name" value="GLYCOSYL_HYDROL_F22_1"/>
    <property type="match status" value="1"/>
</dbReference>
<dbReference type="EMBL" id="JAATIS010002524">
    <property type="protein sequence ID" value="KAG2464888.1"/>
    <property type="molecule type" value="Genomic_DNA"/>
</dbReference>
<organism evidence="8 9">
    <name type="scientific">Polypterus senegalus</name>
    <name type="common">Senegal bichir</name>
    <dbReference type="NCBI Taxonomy" id="55291"/>
    <lineage>
        <taxon>Eukaryota</taxon>
        <taxon>Metazoa</taxon>
        <taxon>Chordata</taxon>
        <taxon>Craniata</taxon>
        <taxon>Vertebrata</taxon>
        <taxon>Euteleostomi</taxon>
        <taxon>Actinopterygii</taxon>
        <taxon>Polypteriformes</taxon>
        <taxon>Polypteridae</taxon>
        <taxon>Polypterus</taxon>
    </lineage>
</organism>
<reference evidence="8 9" key="1">
    <citation type="journal article" date="2021" name="Cell">
        <title>Tracing the genetic footprints of vertebrate landing in non-teleost ray-finned fishes.</title>
        <authorList>
            <person name="Bi X."/>
            <person name="Wang K."/>
            <person name="Yang L."/>
            <person name="Pan H."/>
            <person name="Jiang H."/>
            <person name="Wei Q."/>
            <person name="Fang M."/>
            <person name="Yu H."/>
            <person name="Zhu C."/>
            <person name="Cai Y."/>
            <person name="He Y."/>
            <person name="Gan X."/>
            <person name="Zeng H."/>
            <person name="Yu D."/>
            <person name="Zhu Y."/>
            <person name="Jiang H."/>
            <person name="Qiu Q."/>
            <person name="Yang H."/>
            <person name="Zhang Y.E."/>
            <person name="Wang W."/>
            <person name="Zhu M."/>
            <person name="He S."/>
            <person name="Zhang G."/>
        </authorList>
    </citation>
    <scope>NUCLEOTIDE SEQUENCE [LARGE SCALE GENOMIC DNA]</scope>
    <source>
        <strain evidence="8">Bchr_013</strain>
    </source>
</reference>
<keyword evidence="3" id="KW-0081">Bacteriolytic enzyme</keyword>
<feature type="non-terminal residue" evidence="8">
    <location>
        <position position="222"/>
    </location>
</feature>
<dbReference type="PRINTS" id="PR00137">
    <property type="entry name" value="LYSOZYME"/>
</dbReference>
<dbReference type="Proteomes" id="UP000886611">
    <property type="component" value="Unassembled WGS sequence"/>
</dbReference>
<dbReference type="Gene3D" id="3.40.30.10">
    <property type="entry name" value="Glutaredoxin"/>
    <property type="match status" value="1"/>
</dbReference>
<dbReference type="Pfam" id="PF00062">
    <property type="entry name" value="Lys"/>
    <property type="match status" value="1"/>
</dbReference>
<evidence type="ECO:0000256" key="5">
    <source>
        <dbReference type="RuleBase" id="RU004440"/>
    </source>
</evidence>
<gene>
    <name evidence="8" type="primary">Lyz_0</name>
    <name evidence="8" type="ORF">GTO96_0009655</name>
</gene>
<name>A0A8X7XBG3_POLSE</name>
<protein>
    <recommendedName>
        <fullName evidence="2">lysozyme</fullName>
        <ecNumber evidence="2">3.2.1.17</ecNumber>
    </recommendedName>
</protein>